<protein>
    <submittedName>
        <fullName evidence="1">Uncharacterized protein</fullName>
    </submittedName>
</protein>
<accession>A0ACC3BVM9</accession>
<dbReference type="EMBL" id="CM020618">
    <property type="protein sequence ID" value="KAK1861731.1"/>
    <property type="molecule type" value="Genomic_DNA"/>
</dbReference>
<evidence type="ECO:0000313" key="2">
    <source>
        <dbReference type="Proteomes" id="UP000798662"/>
    </source>
</evidence>
<gene>
    <name evidence="1" type="ORF">I4F81_004311</name>
</gene>
<reference evidence="1" key="1">
    <citation type="submission" date="2019-11" db="EMBL/GenBank/DDBJ databases">
        <title>Nori genome reveals adaptations in red seaweeds to the harsh intertidal environment.</title>
        <authorList>
            <person name="Wang D."/>
            <person name="Mao Y."/>
        </authorList>
    </citation>
    <scope>NUCLEOTIDE SEQUENCE</scope>
    <source>
        <tissue evidence="1">Gametophyte</tissue>
    </source>
</reference>
<organism evidence="1 2">
    <name type="scientific">Pyropia yezoensis</name>
    <name type="common">Susabi-nori</name>
    <name type="synonym">Porphyra yezoensis</name>
    <dbReference type="NCBI Taxonomy" id="2788"/>
    <lineage>
        <taxon>Eukaryota</taxon>
        <taxon>Rhodophyta</taxon>
        <taxon>Bangiophyceae</taxon>
        <taxon>Bangiales</taxon>
        <taxon>Bangiaceae</taxon>
        <taxon>Pyropia</taxon>
    </lineage>
</organism>
<keyword evidence="2" id="KW-1185">Reference proteome</keyword>
<comment type="caution">
    <text evidence="1">The sequence shown here is derived from an EMBL/GenBank/DDBJ whole genome shotgun (WGS) entry which is preliminary data.</text>
</comment>
<evidence type="ECO:0000313" key="1">
    <source>
        <dbReference type="EMBL" id="KAK1861731.1"/>
    </source>
</evidence>
<sequence length="144" mass="13730">MQAVVAVWDLPLAAVPVALTADNFVGLPRVGAVRGAGGEVPGMELAVAVAYATPPAAAPRPPAAGVPSVVAPTSLPAVAAAAAVAAVAAAAAAASMDSPWPVVDTPPAAASAQAPAPPSGESPTRPTRLEVMPPVDVAAATVVP</sequence>
<proteinExistence type="predicted"/>
<dbReference type="Proteomes" id="UP000798662">
    <property type="component" value="Chromosome 1"/>
</dbReference>
<name>A0ACC3BVM9_PYRYE</name>